<dbReference type="InterPro" id="IPR006015">
    <property type="entry name" value="Universal_stress_UspA"/>
</dbReference>
<dbReference type="Pfam" id="PF00582">
    <property type="entry name" value="Usp"/>
    <property type="match status" value="2"/>
</dbReference>
<reference evidence="3 4" key="1">
    <citation type="submission" date="2021-05" db="EMBL/GenBank/DDBJ databases">
        <title>A Polyphasic approach of four new species of the genus Ohtaekwangia: Ohtaekwangia histidinii sp. nov., Ohtaekwangia cretensis sp. nov., Ohtaekwangia indiensis sp. nov., Ohtaekwangia reichenbachii sp. nov. from diverse environment.</title>
        <authorList>
            <person name="Octaviana S."/>
        </authorList>
    </citation>
    <scope>NUCLEOTIDE SEQUENCE [LARGE SCALE GENOMIC DNA]</scope>
    <source>
        <strain evidence="3 4">PWU4</strain>
    </source>
</reference>
<keyword evidence="4" id="KW-1185">Reference proteome</keyword>
<comment type="caution">
    <text evidence="3">The sequence shown here is derived from an EMBL/GenBank/DDBJ whole genome shotgun (WGS) entry which is preliminary data.</text>
</comment>
<dbReference type="AlphaFoldDB" id="A0AAP2GLJ7"/>
<dbReference type="EMBL" id="JAHESF010000041">
    <property type="protein sequence ID" value="MBT1700476.1"/>
    <property type="molecule type" value="Genomic_DNA"/>
</dbReference>
<dbReference type="Gene3D" id="3.40.50.620">
    <property type="entry name" value="HUPs"/>
    <property type="match status" value="2"/>
</dbReference>
<evidence type="ECO:0000256" key="1">
    <source>
        <dbReference type="ARBA" id="ARBA00008791"/>
    </source>
</evidence>
<gene>
    <name evidence="3" type="ORF">KK083_26550</name>
</gene>
<evidence type="ECO:0000259" key="2">
    <source>
        <dbReference type="Pfam" id="PF00582"/>
    </source>
</evidence>
<dbReference type="SUPFAM" id="SSF52402">
    <property type="entry name" value="Adenine nucleotide alpha hydrolases-like"/>
    <property type="match status" value="2"/>
</dbReference>
<protein>
    <submittedName>
        <fullName evidence="3">Universal stress protein</fullName>
    </submittedName>
</protein>
<feature type="domain" description="UspA" evidence="2">
    <location>
        <begin position="153"/>
        <end position="273"/>
    </location>
</feature>
<dbReference type="Proteomes" id="UP001319200">
    <property type="component" value="Unassembled WGS sequence"/>
</dbReference>
<dbReference type="InterPro" id="IPR006016">
    <property type="entry name" value="UspA"/>
</dbReference>
<dbReference type="PANTHER" id="PTHR46268:SF6">
    <property type="entry name" value="UNIVERSAL STRESS PROTEIN UP12"/>
    <property type="match status" value="1"/>
</dbReference>
<dbReference type="CDD" id="cd00293">
    <property type="entry name" value="USP-like"/>
    <property type="match status" value="2"/>
</dbReference>
<comment type="similarity">
    <text evidence="1">Belongs to the universal stress protein A family.</text>
</comment>
<organism evidence="3 4">
    <name type="scientific">Chryseosolibacter histidini</name>
    <dbReference type="NCBI Taxonomy" id="2782349"/>
    <lineage>
        <taxon>Bacteria</taxon>
        <taxon>Pseudomonadati</taxon>
        <taxon>Bacteroidota</taxon>
        <taxon>Cytophagia</taxon>
        <taxon>Cytophagales</taxon>
        <taxon>Chryseotaleaceae</taxon>
        <taxon>Chryseosolibacter</taxon>
    </lineage>
</organism>
<dbReference type="RefSeq" id="WP_254169141.1">
    <property type="nucleotide sequence ID" value="NZ_JAHESF010000041.1"/>
</dbReference>
<dbReference type="PRINTS" id="PR01438">
    <property type="entry name" value="UNVRSLSTRESS"/>
</dbReference>
<accession>A0AAP2GLJ7</accession>
<name>A0AAP2GLJ7_9BACT</name>
<dbReference type="PANTHER" id="PTHR46268">
    <property type="entry name" value="STRESS RESPONSE PROTEIN NHAX"/>
    <property type="match status" value="1"/>
</dbReference>
<evidence type="ECO:0000313" key="4">
    <source>
        <dbReference type="Proteomes" id="UP001319200"/>
    </source>
</evidence>
<proteinExistence type="inferred from homology"/>
<sequence length="280" mass="31350">MKKILVPCDFSGTATQAFELAAEIATMSKGEVLVLHTIEYAPAYETTFVAQPYVFNASAMEDLEKEARKSFEAMIHAHPTDLPNVGFFTDHGPITETITQFIDDNEIDLVVMGTHGASGLKEMFVGSNTERIVRFSHVPVLAIKTPITVSSLRNIVVPTVPDLHQHDFVSKIKTLQRFLDARLHILYVNTAIDLQPDHDVRSALEEYARYYEFENYTLNIVIGTDRQNTIMEFTQDIKADMIAMATHGRKGLAHFFSGSIAEDVVNHADCPTWTYALSHS</sequence>
<feature type="domain" description="UspA" evidence="2">
    <location>
        <begin position="1"/>
        <end position="144"/>
    </location>
</feature>
<dbReference type="InterPro" id="IPR014729">
    <property type="entry name" value="Rossmann-like_a/b/a_fold"/>
</dbReference>
<evidence type="ECO:0000313" key="3">
    <source>
        <dbReference type="EMBL" id="MBT1700476.1"/>
    </source>
</evidence>